<evidence type="ECO:0000256" key="5">
    <source>
        <dbReference type="ARBA" id="ARBA00022968"/>
    </source>
</evidence>
<proteinExistence type="predicted"/>
<evidence type="ECO:0000256" key="3">
    <source>
        <dbReference type="ARBA" id="ARBA00022692"/>
    </source>
</evidence>
<dbReference type="GO" id="GO:0042732">
    <property type="term" value="P:D-xylose metabolic process"/>
    <property type="evidence" value="ECO:0007669"/>
    <property type="project" value="InterPro"/>
</dbReference>
<keyword evidence="8" id="KW-0333">Golgi apparatus</keyword>
<protein>
    <submittedName>
        <fullName evidence="14">NAD-dependent dehydratase</fullName>
    </submittedName>
</protein>
<dbReference type="PANTHER" id="PTHR43078">
    <property type="entry name" value="UDP-GLUCURONIC ACID DECARBOXYLASE-RELATED"/>
    <property type="match status" value="1"/>
</dbReference>
<feature type="domain" description="NAD-dependent epimerase/dehydratase" evidence="13">
    <location>
        <begin position="5"/>
        <end position="210"/>
    </location>
</feature>
<dbReference type="Pfam" id="PF01370">
    <property type="entry name" value="Epimerase"/>
    <property type="match status" value="1"/>
</dbReference>
<comment type="cofactor">
    <cofactor evidence="1">
        <name>NAD(+)</name>
        <dbReference type="ChEBI" id="CHEBI:57540"/>
    </cofactor>
</comment>
<dbReference type="GO" id="GO:0005737">
    <property type="term" value="C:cytoplasm"/>
    <property type="evidence" value="ECO:0007669"/>
    <property type="project" value="TreeGrafter"/>
</dbReference>
<evidence type="ECO:0000313" key="15">
    <source>
        <dbReference type="Proteomes" id="UP000051269"/>
    </source>
</evidence>
<keyword evidence="3" id="KW-0812">Transmembrane</keyword>
<dbReference type="PANTHER" id="PTHR43078:SF6">
    <property type="entry name" value="UDP-GLUCURONIC ACID DECARBOXYLASE 1"/>
    <property type="match status" value="1"/>
</dbReference>
<dbReference type="GO" id="GO:0070403">
    <property type="term" value="F:NAD+ binding"/>
    <property type="evidence" value="ECO:0007669"/>
    <property type="project" value="InterPro"/>
</dbReference>
<dbReference type="GO" id="GO:0048040">
    <property type="term" value="F:UDP-glucuronate decarboxylase activity"/>
    <property type="evidence" value="ECO:0007669"/>
    <property type="project" value="TreeGrafter"/>
</dbReference>
<dbReference type="FunFam" id="3.40.50.720:FF:000065">
    <property type="entry name" value="UDP-glucuronic acid decarboxylase 1"/>
    <property type="match status" value="1"/>
</dbReference>
<evidence type="ECO:0000256" key="6">
    <source>
        <dbReference type="ARBA" id="ARBA00022989"/>
    </source>
</evidence>
<dbReference type="InterPro" id="IPR036291">
    <property type="entry name" value="NAD(P)-bd_dom_sf"/>
</dbReference>
<keyword evidence="11" id="KW-0456">Lyase</keyword>
<dbReference type="AlphaFoldDB" id="A0A0R2R710"/>
<keyword evidence="7" id="KW-0520">NAD</keyword>
<reference evidence="14 15" key="1">
    <citation type="submission" date="2015-10" db="EMBL/GenBank/DDBJ databases">
        <title>Metagenome-Assembled Genomes uncover a global brackish microbiome.</title>
        <authorList>
            <person name="Hugerth L.W."/>
            <person name="Larsson J."/>
            <person name="Alneberg J."/>
            <person name="Lindh M.V."/>
            <person name="Legrand C."/>
            <person name="Pinhassi J."/>
            <person name="Andersson A.F."/>
        </authorList>
    </citation>
    <scope>NUCLEOTIDE SEQUENCE [LARGE SCALE GENOMIC DNA]</scope>
    <source>
        <strain evidence="14">BACL18 MAG-120507-bin52</strain>
    </source>
</reference>
<dbReference type="Proteomes" id="UP000051269">
    <property type="component" value="Unassembled WGS sequence"/>
</dbReference>
<evidence type="ECO:0000259" key="13">
    <source>
        <dbReference type="Pfam" id="PF01370"/>
    </source>
</evidence>
<comment type="caution">
    <text evidence="14">The sequence shown here is derived from an EMBL/GenBank/DDBJ whole genome shotgun (WGS) entry which is preliminary data.</text>
</comment>
<keyword evidence="6" id="KW-1133">Transmembrane helix</keyword>
<evidence type="ECO:0000256" key="12">
    <source>
        <dbReference type="ARBA" id="ARBA00037859"/>
    </source>
</evidence>
<keyword evidence="10" id="KW-0325">Glycoprotein</keyword>
<comment type="subcellular location">
    <subcellularLocation>
        <location evidence="2">Golgi apparatus membrane</location>
        <topology evidence="2">Single-pass type II membrane protein</topology>
    </subcellularLocation>
    <subcellularLocation>
        <location evidence="12">Golgi apparatus</location>
        <location evidence="12">Golgi stack membrane</location>
    </subcellularLocation>
</comment>
<evidence type="ECO:0000256" key="1">
    <source>
        <dbReference type="ARBA" id="ARBA00001911"/>
    </source>
</evidence>
<evidence type="ECO:0000313" key="14">
    <source>
        <dbReference type="EMBL" id="KRO58300.1"/>
    </source>
</evidence>
<dbReference type="InterPro" id="IPR001509">
    <property type="entry name" value="Epimerase_deHydtase"/>
</dbReference>
<evidence type="ECO:0000256" key="9">
    <source>
        <dbReference type="ARBA" id="ARBA00023136"/>
    </source>
</evidence>
<keyword evidence="4" id="KW-0210">Decarboxylase</keyword>
<dbReference type="InterPro" id="IPR044516">
    <property type="entry name" value="UXS-like"/>
</dbReference>
<evidence type="ECO:0000256" key="7">
    <source>
        <dbReference type="ARBA" id="ARBA00023027"/>
    </source>
</evidence>
<feature type="non-terminal residue" evidence="14">
    <location>
        <position position="211"/>
    </location>
</feature>
<dbReference type="Gene3D" id="3.40.50.720">
    <property type="entry name" value="NAD(P)-binding Rossmann-like Domain"/>
    <property type="match status" value="1"/>
</dbReference>
<name>A0A0R2R710_9BACT</name>
<evidence type="ECO:0000256" key="2">
    <source>
        <dbReference type="ARBA" id="ARBA00004323"/>
    </source>
</evidence>
<accession>A0A0R2R710</accession>
<keyword evidence="5" id="KW-0735">Signal-anchor</keyword>
<evidence type="ECO:0000256" key="8">
    <source>
        <dbReference type="ARBA" id="ARBA00023034"/>
    </source>
</evidence>
<sequence length="211" mass="23451">MPISVVTGGAGFLGSHLVDRLLKEGHEVLAIDNLLTGNERNLDHLKSEKRFRYLRHDVTKFIAVEGDVNFVFHFASPASPIDYLELPIQTLKVGSLGTHNALGLAKAKGATFLLASTSECYGDPLVHPQKEDYWGNVNPIGPRGVYDEAKRFAEAMTMAYHRFHQVDTKIVRIFNTYGPRMRLRDGRVVPAFVGQALRGEPMTVFGEGKQT</sequence>
<dbReference type="EMBL" id="LIBO01000443">
    <property type="protein sequence ID" value="KRO58300.1"/>
    <property type="molecule type" value="Genomic_DNA"/>
</dbReference>
<dbReference type="SUPFAM" id="SSF51735">
    <property type="entry name" value="NAD(P)-binding Rossmann-fold domains"/>
    <property type="match status" value="1"/>
</dbReference>
<evidence type="ECO:0000256" key="4">
    <source>
        <dbReference type="ARBA" id="ARBA00022793"/>
    </source>
</evidence>
<organism evidence="14 15">
    <name type="scientific">Verrucomicrobia subdivision 6 bacterium BACL9 MAG-120507-bin52</name>
    <dbReference type="NCBI Taxonomy" id="1655590"/>
    <lineage>
        <taxon>Bacteria</taxon>
        <taxon>Pseudomonadati</taxon>
        <taxon>Verrucomicrobiota</taxon>
        <taxon>Verrucomicrobiia</taxon>
        <taxon>Verrucomicrobiales</taxon>
        <taxon>Verrucomicrobia subdivision 6</taxon>
    </lineage>
</organism>
<keyword evidence="9" id="KW-0472">Membrane</keyword>
<evidence type="ECO:0000256" key="11">
    <source>
        <dbReference type="ARBA" id="ARBA00023239"/>
    </source>
</evidence>
<gene>
    <name evidence="14" type="ORF">ABR82_00130</name>
</gene>
<evidence type="ECO:0000256" key="10">
    <source>
        <dbReference type="ARBA" id="ARBA00023180"/>
    </source>
</evidence>